<dbReference type="InterPro" id="IPR017900">
    <property type="entry name" value="4Fe4S_Fe_S_CS"/>
</dbReference>
<keyword evidence="4" id="KW-0677">Repeat</keyword>
<dbReference type="InterPro" id="IPR050954">
    <property type="entry name" value="ET_IronSulfur_Cluster-Binding"/>
</dbReference>
<dbReference type="InterPro" id="IPR017896">
    <property type="entry name" value="4Fe4S_Fe-S-bd"/>
</dbReference>
<dbReference type="SUPFAM" id="SSF54862">
    <property type="entry name" value="4Fe-4S ferredoxins"/>
    <property type="match status" value="1"/>
</dbReference>
<evidence type="ECO:0000256" key="6">
    <source>
        <dbReference type="ARBA" id="ARBA00023004"/>
    </source>
</evidence>
<accession>A0A842J8V9</accession>
<dbReference type="GO" id="GO:0046872">
    <property type="term" value="F:metal ion binding"/>
    <property type="evidence" value="ECO:0007669"/>
    <property type="project" value="UniProtKB-KW"/>
</dbReference>
<evidence type="ECO:0000259" key="8">
    <source>
        <dbReference type="PROSITE" id="PS51379"/>
    </source>
</evidence>
<evidence type="ECO:0000256" key="2">
    <source>
        <dbReference type="ARBA" id="ARBA00022485"/>
    </source>
</evidence>
<evidence type="ECO:0000256" key="5">
    <source>
        <dbReference type="ARBA" id="ARBA00022982"/>
    </source>
</evidence>
<evidence type="ECO:0000256" key="1">
    <source>
        <dbReference type="ARBA" id="ARBA00022448"/>
    </source>
</evidence>
<keyword evidence="5" id="KW-0249">Electron transport</keyword>
<dbReference type="RefSeq" id="WP_185904453.1">
    <property type="nucleotide sequence ID" value="NZ_JACMSE010000002.1"/>
</dbReference>
<protein>
    <submittedName>
        <fullName evidence="9">4Fe-4S binding protein</fullName>
    </submittedName>
</protein>
<keyword evidence="6" id="KW-0408">Iron</keyword>
<dbReference type="PROSITE" id="PS00198">
    <property type="entry name" value="4FE4S_FER_1"/>
    <property type="match status" value="1"/>
</dbReference>
<sequence>MQYGFYFDALKCTGCEACVDACCQRCETSRSEACRTVTRYEGGVWEEAADGTCSTTLFTYFLSLSCHHCSAPPCVDACPSHAKLKNAATGIVTADASKCIGCGACASACPYEAPKHDPVRRRTHVCDACADAFGSHPEPACVSACSEHALAFDDIDRLRAAHGSLASVPPLPAPDLTQPNLVLNMAPVMLNSFMKRAAVSGAAR</sequence>
<dbReference type="Gene3D" id="3.30.70.20">
    <property type="match status" value="2"/>
</dbReference>
<keyword evidence="7" id="KW-0411">Iron-sulfur</keyword>
<dbReference type="PROSITE" id="PS51379">
    <property type="entry name" value="4FE4S_FER_2"/>
    <property type="match status" value="2"/>
</dbReference>
<evidence type="ECO:0000256" key="3">
    <source>
        <dbReference type="ARBA" id="ARBA00022723"/>
    </source>
</evidence>
<dbReference type="Pfam" id="PF13247">
    <property type="entry name" value="Fer4_11"/>
    <property type="match status" value="1"/>
</dbReference>
<keyword evidence="10" id="KW-1185">Reference proteome</keyword>
<dbReference type="Proteomes" id="UP000587396">
    <property type="component" value="Unassembled WGS sequence"/>
</dbReference>
<dbReference type="PANTHER" id="PTHR43177">
    <property type="entry name" value="PROTEIN NRFC"/>
    <property type="match status" value="1"/>
</dbReference>
<keyword evidence="1" id="KW-0813">Transport</keyword>
<feature type="domain" description="4Fe-4S ferredoxin-type" evidence="8">
    <location>
        <begin position="3"/>
        <end position="32"/>
    </location>
</feature>
<organism evidence="9 10">
    <name type="scientific">Gordonibacter massiliensis</name>
    <name type="common">ex Traore et al. 2017</name>
    <dbReference type="NCBI Taxonomy" id="1841863"/>
    <lineage>
        <taxon>Bacteria</taxon>
        <taxon>Bacillati</taxon>
        <taxon>Actinomycetota</taxon>
        <taxon>Coriobacteriia</taxon>
        <taxon>Eggerthellales</taxon>
        <taxon>Eggerthellaceae</taxon>
        <taxon>Gordonibacter</taxon>
    </lineage>
</organism>
<comment type="caution">
    <text evidence="9">The sequence shown here is derived from an EMBL/GenBank/DDBJ whole genome shotgun (WGS) entry which is preliminary data.</text>
</comment>
<dbReference type="EMBL" id="JACMSE010000002">
    <property type="protein sequence ID" value="MBC2888472.1"/>
    <property type="molecule type" value="Genomic_DNA"/>
</dbReference>
<gene>
    <name evidence="9" type="ORF">H7313_03790</name>
</gene>
<dbReference type="AlphaFoldDB" id="A0A842J8V9"/>
<evidence type="ECO:0000256" key="4">
    <source>
        <dbReference type="ARBA" id="ARBA00022737"/>
    </source>
</evidence>
<evidence type="ECO:0000313" key="9">
    <source>
        <dbReference type="EMBL" id="MBC2888472.1"/>
    </source>
</evidence>
<feature type="domain" description="4Fe-4S ferredoxin-type" evidence="8">
    <location>
        <begin position="90"/>
        <end position="119"/>
    </location>
</feature>
<keyword evidence="3" id="KW-0479">Metal-binding</keyword>
<evidence type="ECO:0000313" key="10">
    <source>
        <dbReference type="Proteomes" id="UP000587396"/>
    </source>
</evidence>
<name>A0A842J8V9_9ACTN</name>
<proteinExistence type="predicted"/>
<dbReference type="GO" id="GO:0051539">
    <property type="term" value="F:4 iron, 4 sulfur cluster binding"/>
    <property type="evidence" value="ECO:0007669"/>
    <property type="project" value="UniProtKB-KW"/>
</dbReference>
<dbReference type="PANTHER" id="PTHR43177:SF5">
    <property type="entry name" value="ANAEROBIC DIMETHYL SULFOXIDE REDUCTASE CHAIN B-RELATED"/>
    <property type="match status" value="1"/>
</dbReference>
<keyword evidence="2" id="KW-0004">4Fe-4S</keyword>
<dbReference type="Pfam" id="PF12800">
    <property type="entry name" value="Fer4_4"/>
    <property type="match status" value="1"/>
</dbReference>
<reference evidence="9 10" key="1">
    <citation type="submission" date="2020-08" db="EMBL/GenBank/DDBJ databases">
        <authorList>
            <person name="Liu C."/>
            <person name="Sun Q."/>
        </authorList>
    </citation>
    <scope>NUCLEOTIDE SEQUENCE [LARGE SCALE GENOMIC DNA]</scope>
    <source>
        <strain evidence="9 10">N22</strain>
    </source>
</reference>
<evidence type="ECO:0000256" key="7">
    <source>
        <dbReference type="ARBA" id="ARBA00023014"/>
    </source>
</evidence>